<feature type="domain" description="3'-5' exonuclease" evidence="1">
    <location>
        <begin position="6"/>
        <end position="198"/>
    </location>
</feature>
<dbReference type="PANTHER" id="PTHR43040">
    <property type="entry name" value="RIBONUCLEASE D"/>
    <property type="match status" value="1"/>
</dbReference>
<dbReference type="GO" id="GO:0003676">
    <property type="term" value="F:nucleic acid binding"/>
    <property type="evidence" value="ECO:0007669"/>
    <property type="project" value="InterPro"/>
</dbReference>
<gene>
    <name evidence="2" type="ORF">OEA41_009106</name>
</gene>
<organism evidence="2 3">
    <name type="scientific">Lepraria neglecta</name>
    <dbReference type="NCBI Taxonomy" id="209136"/>
    <lineage>
        <taxon>Eukaryota</taxon>
        <taxon>Fungi</taxon>
        <taxon>Dikarya</taxon>
        <taxon>Ascomycota</taxon>
        <taxon>Pezizomycotina</taxon>
        <taxon>Lecanoromycetes</taxon>
        <taxon>OSLEUM clade</taxon>
        <taxon>Lecanoromycetidae</taxon>
        <taxon>Lecanorales</taxon>
        <taxon>Lecanorineae</taxon>
        <taxon>Stereocaulaceae</taxon>
        <taxon>Lepraria</taxon>
    </lineage>
</organism>
<dbReference type="AlphaFoldDB" id="A0AAE0DGI8"/>
<dbReference type="EMBL" id="JASNWA010000009">
    <property type="protein sequence ID" value="KAK3169722.1"/>
    <property type="molecule type" value="Genomic_DNA"/>
</dbReference>
<dbReference type="GO" id="GO:0006139">
    <property type="term" value="P:nucleobase-containing compound metabolic process"/>
    <property type="evidence" value="ECO:0007669"/>
    <property type="project" value="InterPro"/>
</dbReference>
<comment type="caution">
    <text evidence="2">The sequence shown here is derived from an EMBL/GenBank/DDBJ whole genome shotgun (WGS) entry which is preliminary data.</text>
</comment>
<protein>
    <recommendedName>
        <fullName evidence="1">3'-5' exonuclease domain-containing protein</fullName>
    </recommendedName>
</protein>
<name>A0AAE0DGI8_9LECA</name>
<evidence type="ECO:0000313" key="2">
    <source>
        <dbReference type="EMBL" id="KAK3169722.1"/>
    </source>
</evidence>
<proteinExistence type="predicted"/>
<dbReference type="SUPFAM" id="SSF53098">
    <property type="entry name" value="Ribonuclease H-like"/>
    <property type="match status" value="1"/>
</dbReference>
<reference evidence="2" key="1">
    <citation type="submission" date="2022-11" db="EMBL/GenBank/DDBJ databases">
        <title>Chromosomal genome sequence assembly and mating type (MAT) locus characterization of the leprose asexual lichenized fungus Lepraria neglecta (Nyl.) Erichsen.</title>
        <authorList>
            <person name="Allen J.L."/>
            <person name="Pfeffer B."/>
        </authorList>
    </citation>
    <scope>NUCLEOTIDE SEQUENCE</scope>
    <source>
        <strain evidence="2">Allen 5258</strain>
    </source>
</reference>
<evidence type="ECO:0000313" key="3">
    <source>
        <dbReference type="Proteomes" id="UP001276659"/>
    </source>
</evidence>
<dbReference type="InterPro" id="IPR036397">
    <property type="entry name" value="RNaseH_sf"/>
</dbReference>
<dbReference type="Pfam" id="PF01612">
    <property type="entry name" value="DNA_pol_A_exo1"/>
    <property type="match status" value="1"/>
</dbReference>
<evidence type="ECO:0000259" key="1">
    <source>
        <dbReference type="Pfam" id="PF01612"/>
    </source>
</evidence>
<dbReference type="InterPro" id="IPR012337">
    <property type="entry name" value="RNaseH-like_sf"/>
</dbReference>
<dbReference type="Proteomes" id="UP001276659">
    <property type="component" value="Unassembled WGS sequence"/>
</dbReference>
<accession>A0AAE0DGI8</accession>
<dbReference type="GO" id="GO:0008408">
    <property type="term" value="F:3'-5' exonuclease activity"/>
    <property type="evidence" value="ECO:0007669"/>
    <property type="project" value="InterPro"/>
</dbReference>
<dbReference type="Gene3D" id="3.30.420.10">
    <property type="entry name" value="Ribonuclease H-like superfamily/Ribonuclease H"/>
    <property type="match status" value="1"/>
</dbReference>
<sequence>MASSIIDSPAAIASLLDTLAALPTSPPSLYLDLEGTNLSRHGSISIIELFVLPQNHVYLVDIHILGEKAFSTQSSDGRTLKAILESSDIPKAFFDVRNDSDALYSHFNISLAGVQDIQLFENAARPFNRRCVNGLAKCIEKDATMTYSERSNWKIVKEQGRKLFAPELGGSYEVFNIRPMPEEITKYCVQDVLFLPGLWSTYSAKVSAAWADKVRLATLARVSLSQTANYNGQGRHMALGPWP</sequence>
<dbReference type="InterPro" id="IPR002562">
    <property type="entry name" value="3'-5'_exonuclease_dom"/>
</dbReference>
<dbReference type="PANTHER" id="PTHR43040:SF1">
    <property type="entry name" value="RIBONUCLEASE D"/>
    <property type="match status" value="1"/>
</dbReference>
<keyword evidence="3" id="KW-1185">Reference proteome</keyword>